<accession>X1CIE2</accession>
<feature type="non-terminal residue" evidence="1">
    <location>
        <position position="31"/>
    </location>
</feature>
<sequence>MTCVRDIVDGEQLEREFNSIRHVFKNLGEKE</sequence>
<protein>
    <submittedName>
        <fullName evidence="1">Uncharacterized protein</fullName>
    </submittedName>
</protein>
<dbReference type="EMBL" id="BART01021088">
    <property type="protein sequence ID" value="GAG95983.1"/>
    <property type="molecule type" value="Genomic_DNA"/>
</dbReference>
<evidence type="ECO:0000313" key="1">
    <source>
        <dbReference type="EMBL" id="GAG95983.1"/>
    </source>
</evidence>
<name>X1CIE2_9ZZZZ</name>
<proteinExistence type="predicted"/>
<organism evidence="1">
    <name type="scientific">marine sediment metagenome</name>
    <dbReference type="NCBI Taxonomy" id="412755"/>
    <lineage>
        <taxon>unclassified sequences</taxon>
        <taxon>metagenomes</taxon>
        <taxon>ecological metagenomes</taxon>
    </lineage>
</organism>
<gene>
    <name evidence="1" type="ORF">S01H4_39011</name>
</gene>
<reference evidence="1" key="1">
    <citation type="journal article" date="2014" name="Front. Microbiol.">
        <title>High frequency of phylogenetically diverse reductive dehalogenase-homologous genes in deep subseafloor sedimentary metagenomes.</title>
        <authorList>
            <person name="Kawai M."/>
            <person name="Futagami T."/>
            <person name="Toyoda A."/>
            <person name="Takaki Y."/>
            <person name="Nishi S."/>
            <person name="Hori S."/>
            <person name="Arai W."/>
            <person name="Tsubouchi T."/>
            <person name="Morono Y."/>
            <person name="Uchiyama I."/>
            <person name="Ito T."/>
            <person name="Fujiyama A."/>
            <person name="Inagaki F."/>
            <person name="Takami H."/>
        </authorList>
    </citation>
    <scope>NUCLEOTIDE SEQUENCE</scope>
    <source>
        <strain evidence="1">Expedition CK06-06</strain>
    </source>
</reference>
<dbReference type="AlphaFoldDB" id="X1CIE2"/>
<comment type="caution">
    <text evidence="1">The sequence shown here is derived from an EMBL/GenBank/DDBJ whole genome shotgun (WGS) entry which is preliminary data.</text>
</comment>